<dbReference type="PANTHER" id="PTHR47618">
    <property type="entry name" value="BIFUNCTIONAL OLIGORIBONUCLEASE AND PAP PHOSPHATASE NRNA"/>
    <property type="match status" value="1"/>
</dbReference>
<proteinExistence type="predicted"/>
<dbReference type="InterPro" id="IPR038763">
    <property type="entry name" value="DHH_sf"/>
</dbReference>
<protein>
    <submittedName>
        <fullName evidence="2">DHH family phosphoesterase</fullName>
    </submittedName>
</protein>
<dbReference type="AlphaFoldDB" id="A0A9D1TMV1"/>
<reference evidence="2" key="1">
    <citation type="journal article" date="2021" name="PeerJ">
        <title>Extensive microbial diversity within the chicken gut microbiome revealed by metagenomics and culture.</title>
        <authorList>
            <person name="Gilroy R."/>
            <person name="Ravi A."/>
            <person name="Getino M."/>
            <person name="Pursley I."/>
            <person name="Horton D.L."/>
            <person name="Alikhan N.F."/>
            <person name="Baker D."/>
            <person name="Gharbi K."/>
            <person name="Hall N."/>
            <person name="Watson M."/>
            <person name="Adriaenssens E.M."/>
            <person name="Foster-Nyarko E."/>
            <person name="Jarju S."/>
            <person name="Secka A."/>
            <person name="Antonio M."/>
            <person name="Oren A."/>
            <person name="Chaudhuri R.R."/>
            <person name="La Ragione R."/>
            <person name="Hildebrand F."/>
            <person name="Pallen M.J."/>
        </authorList>
    </citation>
    <scope>NUCLEOTIDE SEQUENCE</scope>
    <source>
        <strain evidence="2">Gambia11-129</strain>
    </source>
</reference>
<evidence type="ECO:0000259" key="1">
    <source>
        <dbReference type="Pfam" id="PF01368"/>
    </source>
</evidence>
<dbReference type="EMBL" id="DXHU01000016">
    <property type="protein sequence ID" value="HIV98907.1"/>
    <property type="molecule type" value="Genomic_DNA"/>
</dbReference>
<comment type="caution">
    <text evidence="2">The sequence shown here is derived from an EMBL/GenBank/DDBJ whole genome shotgun (WGS) entry which is preliminary data.</text>
</comment>
<dbReference type="Gene3D" id="3.90.1640.10">
    <property type="entry name" value="inorganic pyrophosphatase (n-terminal core)"/>
    <property type="match status" value="1"/>
</dbReference>
<dbReference type="Proteomes" id="UP000823936">
    <property type="component" value="Unassembled WGS sequence"/>
</dbReference>
<dbReference type="InterPro" id="IPR051319">
    <property type="entry name" value="Oligoribo/pAp-PDE_c-di-AMP_PDE"/>
</dbReference>
<dbReference type="Pfam" id="PF01368">
    <property type="entry name" value="DHH"/>
    <property type="match status" value="1"/>
</dbReference>
<evidence type="ECO:0000313" key="2">
    <source>
        <dbReference type="EMBL" id="HIV98907.1"/>
    </source>
</evidence>
<organism evidence="2 3">
    <name type="scientific">Candidatus Ornithospirochaeta avicola</name>
    <dbReference type="NCBI Taxonomy" id="2840896"/>
    <lineage>
        <taxon>Bacteria</taxon>
        <taxon>Pseudomonadati</taxon>
        <taxon>Spirochaetota</taxon>
        <taxon>Spirochaetia</taxon>
        <taxon>Spirochaetales</taxon>
        <taxon>Spirochaetaceae</taxon>
        <taxon>Spirochaetaceae incertae sedis</taxon>
        <taxon>Candidatus Ornithospirochaeta</taxon>
    </lineage>
</organism>
<dbReference type="Gene3D" id="3.10.310.30">
    <property type="match status" value="1"/>
</dbReference>
<feature type="domain" description="DDH" evidence="1">
    <location>
        <begin position="20"/>
        <end position="155"/>
    </location>
</feature>
<reference evidence="2" key="2">
    <citation type="submission" date="2021-04" db="EMBL/GenBank/DDBJ databases">
        <authorList>
            <person name="Gilroy R."/>
        </authorList>
    </citation>
    <scope>NUCLEOTIDE SEQUENCE</scope>
    <source>
        <strain evidence="2">Gambia11-129</strain>
    </source>
</reference>
<dbReference type="InterPro" id="IPR001667">
    <property type="entry name" value="DDH_dom"/>
</dbReference>
<gene>
    <name evidence="2" type="ORF">IAB12_03915</name>
</gene>
<dbReference type="PANTHER" id="PTHR47618:SF1">
    <property type="entry name" value="BIFUNCTIONAL OLIGORIBONUCLEASE AND PAP PHOSPHATASE NRNA"/>
    <property type="match status" value="1"/>
</dbReference>
<sequence length="314" mass="34812">MFPRPDEDFLNIIRNRDEFILIAHRKCDGDALSSIRAMGNILKKSGKKVSMLADFPLERNIKWMAEGIEENCECSSDALIILLDAGDMERTAFPSLFSSHDYIVIDHHRSTAKTAGSLSSYIVPESPSCTLLVNKVRSALNIPLDKETAAFLLAGFMTDTGFFHFISEEQAEESMAFALEMTRAGAEIYSLYDRLKTSITIAETESLAKALSSIRIIKGGEIITARDESEVNISYLLYPILLSIENVRLVCLFKKRGNTIELGLRAVKGKNVDCAQIAAAFFGGGHTLASGARFETEDFSKTANECERKLEKMI</sequence>
<name>A0A9D1TMV1_9SPIO</name>
<accession>A0A9D1TMV1</accession>
<dbReference type="SUPFAM" id="SSF64182">
    <property type="entry name" value="DHH phosphoesterases"/>
    <property type="match status" value="1"/>
</dbReference>
<evidence type="ECO:0000313" key="3">
    <source>
        <dbReference type="Proteomes" id="UP000823936"/>
    </source>
</evidence>